<evidence type="ECO:0000313" key="3">
    <source>
        <dbReference type="Proteomes" id="UP000278542"/>
    </source>
</evidence>
<dbReference type="Pfam" id="PF09012">
    <property type="entry name" value="FeoC"/>
    <property type="match status" value="1"/>
</dbReference>
<comment type="caution">
    <text evidence="2">The sequence shown here is derived from an EMBL/GenBank/DDBJ whole genome shotgun (WGS) entry which is preliminary data.</text>
</comment>
<organism evidence="2 3">
    <name type="scientific">Orbus hercynius</name>
    <dbReference type="NCBI Taxonomy" id="593135"/>
    <lineage>
        <taxon>Bacteria</taxon>
        <taxon>Pseudomonadati</taxon>
        <taxon>Pseudomonadota</taxon>
        <taxon>Gammaproteobacteria</taxon>
        <taxon>Orbales</taxon>
        <taxon>Orbaceae</taxon>
        <taxon>Orbus</taxon>
    </lineage>
</organism>
<dbReference type="Gene3D" id="1.10.10.10">
    <property type="entry name" value="Winged helix-like DNA-binding domain superfamily/Winged helix DNA-binding domain"/>
    <property type="match status" value="1"/>
</dbReference>
<evidence type="ECO:0000313" key="2">
    <source>
        <dbReference type="EMBL" id="RKS85184.1"/>
    </source>
</evidence>
<feature type="domain" description="Transcriptional regulator HTH-type FeoC" evidence="1">
    <location>
        <begin position="3"/>
        <end position="67"/>
    </location>
</feature>
<dbReference type="AlphaFoldDB" id="A0A495RD93"/>
<evidence type="ECO:0000259" key="1">
    <source>
        <dbReference type="Pfam" id="PF09012"/>
    </source>
</evidence>
<name>A0A495RD93_9GAMM</name>
<dbReference type="OrthoDB" id="467062at2"/>
<dbReference type="InterPro" id="IPR036388">
    <property type="entry name" value="WH-like_DNA-bd_sf"/>
</dbReference>
<dbReference type="Proteomes" id="UP000278542">
    <property type="component" value="Unassembled WGS sequence"/>
</dbReference>
<sequence>MLMTDISQYIELNGRATLLDLSRRFQIQESAMQQMLLFWLKKGKIELVDATAIDNCSTGKKCSDCFECSDSAHQVYIWRG</sequence>
<accession>A0A495RD93</accession>
<dbReference type="InterPro" id="IPR036390">
    <property type="entry name" value="WH_DNA-bd_sf"/>
</dbReference>
<dbReference type="RefSeq" id="WP_121145339.1">
    <property type="nucleotide sequence ID" value="NZ_RBWY01000003.1"/>
</dbReference>
<proteinExistence type="predicted"/>
<dbReference type="EMBL" id="RBWY01000003">
    <property type="protein sequence ID" value="RKS85184.1"/>
    <property type="molecule type" value="Genomic_DNA"/>
</dbReference>
<protein>
    <submittedName>
        <fullName evidence="2">FeoC-like transcriptional regulator</fullName>
    </submittedName>
</protein>
<dbReference type="InterPro" id="IPR015102">
    <property type="entry name" value="Tscrpt_reg_HTH_FeoC"/>
</dbReference>
<reference evidence="2 3" key="1">
    <citation type="submission" date="2018-10" db="EMBL/GenBank/DDBJ databases">
        <title>Genomic Encyclopedia of Type Strains, Phase IV (KMG-IV): sequencing the most valuable type-strain genomes for metagenomic binning, comparative biology and taxonomic classification.</title>
        <authorList>
            <person name="Goeker M."/>
        </authorList>
    </citation>
    <scope>NUCLEOTIDE SEQUENCE [LARGE SCALE GENOMIC DNA]</scope>
    <source>
        <strain evidence="2 3">DSM 22228</strain>
    </source>
</reference>
<gene>
    <name evidence="2" type="ORF">DES39_1693</name>
</gene>
<keyword evidence="3" id="KW-1185">Reference proteome</keyword>
<dbReference type="SUPFAM" id="SSF46785">
    <property type="entry name" value="Winged helix' DNA-binding domain"/>
    <property type="match status" value="1"/>
</dbReference>